<evidence type="ECO:0000259" key="6">
    <source>
        <dbReference type="PROSITE" id="PS50240"/>
    </source>
</evidence>
<feature type="chain" id="PRO_5032594475" description="Peptidase S1 domain-containing protein" evidence="5">
    <location>
        <begin position="20"/>
        <end position="261"/>
    </location>
</feature>
<dbReference type="FunFam" id="2.40.10.10:FF:000003">
    <property type="entry name" value="Transmembrane serine protease 3"/>
    <property type="match status" value="1"/>
</dbReference>
<dbReference type="InterPro" id="IPR001314">
    <property type="entry name" value="Peptidase_S1A"/>
</dbReference>
<dbReference type="InterPro" id="IPR018114">
    <property type="entry name" value="TRYPSIN_HIS"/>
</dbReference>
<keyword evidence="4" id="KW-1015">Disulfide bond</keyword>
<gene>
    <name evidence="7" type="ORF">OXX778_LOCUS13682</name>
</gene>
<organism evidence="7 8">
    <name type="scientific">Brachionus calyciflorus</name>
    <dbReference type="NCBI Taxonomy" id="104777"/>
    <lineage>
        <taxon>Eukaryota</taxon>
        <taxon>Metazoa</taxon>
        <taxon>Spiralia</taxon>
        <taxon>Gnathifera</taxon>
        <taxon>Rotifera</taxon>
        <taxon>Eurotatoria</taxon>
        <taxon>Monogononta</taxon>
        <taxon>Pseudotrocha</taxon>
        <taxon>Ploima</taxon>
        <taxon>Brachionidae</taxon>
        <taxon>Brachionus</taxon>
    </lineage>
</organism>
<dbReference type="Pfam" id="PF00089">
    <property type="entry name" value="Trypsin"/>
    <property type="match status" value="1"/>
</dbReference>
<dbReference type="InterPro" id="IPR009003">
    <property type="entry name" value="Peptidase_S1_PA"/>
</dbReference>
<dbReference type="CDD" id="cd00190">
    <property type="entry name" value="Tryp_SPc"/>
    <property type="match status" value="1"/>
</dbReference>
<evidence type="ECO:0000256" key="1">
    <source>
        <dbReference type="ARBA" id="ARBA00022670"/>
    </source>
</evidence>
<dbReference type="PROSITE" id="PS00134">
    <property type="entry name" value="TRYPSIN_HIS"/>
    <property type="match status" value="1"/>
</dbReference>
<dbReference type="SUPFAM" id="SSF50494">
    <property type="entry name" value="Trypsin-like serine proteases"/>
    <property type="match status" value="1"/>
</dbReference>
<dbReference type="AlphaFoldDB" id="A0A814CU63"/>
<evidence type="ECO:0000256" key="5">
    <source>
        <dbReference type="SAM" id="SignalP"/>
    </source>
</evidence>
<evidence type="ECO:0000256" key="2">
    <source>
        <dbReference type="ARBA" id="ARBA00022801"/>
    </source>
</evidence>
<evidence type="ECO:0000313" key="7">
    <source>
        <dbReference type="EMBL" id="CAF0945907.1"/>
    </source>
</evidence>
<comment type="caution">
    <text evidence="7">The sequence shown here is derived from an EMBL/GenBank/DDBJ whole genome shotgun (WGS) entry which is preliminary data.</text>
</comment>
<name>A0A814CU63_9BILA</name>
<keyword evidence="1" id="KW-0645">Protease</keyword>
<dbReference type="SMART" id="SM00020">
    <property type="entry name" value="Tryp_SPc"/>
    <property type="match status" value="1"/>
</dbReference>
<evidence type="ECO:0000313" key="8">
    <source>
        <dbReference type="Proteomes" id="UP000663879"/>
    </source>
</evidence>
<dbReference type="GO" id="GO:0006508">
    <property type="term" value="P:proteolysis"/>
    <property type="evidence" value="ECO:0007669"/>
    <property type="project" value="UniProtKB-KW"/>
</dbReference>
<protein>
    <recommendedName>
        <fullName evidence="6">Peptidase S1 domain-containing protein</fullName>
    </recommendedName>
</protein>
<sequence length="261" mass="28878">MYKFILIILSNILILPSSAQLTSLCGYRFNNRIVGGSDSVVNTWPWTVSLNYNFNHICGGTLINQQWVLTAAHCFPNLVASAYKIVSGTNDISQNGLNGTRSAVSKIIIHELFKNTKSYDVALVKLKEPIVYSTKIFPACLPDSNDNFEGQRCYFASWGRTYSGGPVQETLRELSQTVLPEAECQIYAPKDLDQKYCTGAPNSPVDTCQGDSGAGMLCQKTDSKWYVAGLVSYGLGTCNHVGVNMKISYFTEWIHQTINKN</sequence>
<keyword evidence="2" id="KW-0378">Hydrolase</keyword>
<keyword evidence="8" id="KW-1185">Reference proteome</keyword>
<feature type="signal peptide" evidence="5">
    <location>
        <begin position="1"/>
        <end position="19"/>
    </location>
</feature>
<reference evidence="7" key="1">
    <citation type="submission" date="2021-02" db="EMBL/GenBank/DDBJ databases">
        <authorList>
            <person name="Nowell W R."/>
        </authorList>
    </citation>
    <scope>NUCLEOTIDE SEQUENCE</scope>
    <source>
        <strain evidence="7">Ploen Becks lab</strain>
    </source>
</reference>
<dbReference type="PANTHER" id="PTHR24252:SF7">
    <property type="entry name" value="HYALIN"/>
    <property type="match status" value="1"/>
</dbReference>
<keyword evidence="3" id="KW-0720">Serine protease</keyword>
<dbReference type="OrthoDB" id="93664at2759"/>
<dbReference type="Proteomes" id="UP000663879">
    <property type="component" value="Unassembled WGS sequence"/>
</dbReference>
<evidence type="ECO:0000256" key="3">
    <source>
        <dbReference type="ARBA" id="ARBA00022825"/>
    </source>
</evidence>
<dbReference type="Gene3D" id="2.40.10.10">
    <property type="entry name" value="Trypsin-like serine proteases"/>
    <property type="match status" value="1"/>
</dbReference>
<dbReference type="PROSITE" id="PS50240">
    <property type="entry name" value="TRYPSIN_DOM"/>
    <property type="match status" value="1"/>
</dbReference>
<proteinExistence type="predicted"/>
<dbReference type="PRINTS" id="PR00722">
    <property type="entry name" value="CHYMOTRYPSIN"/>
</dbReference>
<dbReference type="GO" id="GO:0004252">
    <property type="term" value="F:serine-type endopeptidase activity"/>
    <property type="evidence" value="ECO:0007669"/>
    <property type="project" value="InterPro"/>
</dbReference>
<dbReference type="InterPro" id="IPR043504">
    <property type="entry name" value="Peptidase_S1_PA_chymotrypsin"/>
</dbReference>
<evidence type="ECO:0000256" key="4">
    <source>
        <dbReference type="ARBA" id="ARBA00023157"/>
    </source>
</evidence>
<accession>A0A814CU63</accession>
<feature type="domain" description="Peptidase S1" evidence="6">
    <location>
        <begin position="33"/>
        <end position="259"/>
    </location>
</feature>
<dbReference type="EMBL" id="CAJNOC010002672">
    <property type="protein sequence ID" value="CAF0945907.1"/>
    <property type="molecule type" value="Genomic_DNA"/>
</dbReference>
<dbReference type="PANTHER" id="PTHR24252">
    <property type="entry name" value="ACROSIN-RELATED"/>
    <property type="match status" value="1"/>
</dbReference>
<keyword evidence="5" id="KW-0732">Signal</keyword>
<dbReference type="InterPro" id="IPR001254">
    <property type="entry name" value="Trypsin_dom"/>
</dbReference>